<proteinExistence type="predicted"/>
<keyword evidence="3" id="KW-1185">Reference proteome</keyword>
<keyword evidence="1" id="KW-1133">Transmembrane helix</keyword>
<dbReference type="EMBL" id="SMOL01000458">
    <property type="protein sequence ID" value="KAB2614039.1"/>
    <property type="molecule type" value="Genomic_DNA"/>
</dbReference>
<gene>
    <name evidence="2" type="ORF">D8674_036355</name>
</gene>
<evidence type="ECO:0000256" key="1">
    <source>
        <dbReference type="SAM" id="Phobius"/>
    </source>
</evidence>
<sequence length="70" mass="7722">MKKAYGCIRWGSRDREASKAQRRVMEVEIAVMVVSMVSYGLAHASVDFGLGWFFGWVLAFPTPGGIALRG</sequence>
<organism evidence="2 3">
    <name type="scientific">Pyrus ussuriensis x Pyrus communis</name>
    <dbReference type="NCBI Taxonomy" id="2448454"/>
    <lineage>
        <taxon>Eukaryota</taxon>
        <taxon>Viridiplantae</taxon>
        <taxon>Streptophyta</taxon>
        <taxon>Embryophyta</taxon>
        <taxon>Tracheophyta</taxon>
        <taxon>Spermatophyta</taxon>
        <taxon>Magnoliopsida</taxon>
        <taxon>eudicotyledons</taxon>
        <taxon>Gunneridae</taxon>
        <taxon>Pentapetalae</taxon>
        <taxon>rosids</taxon>
        <taxon>fabids</taxon>
        <taxon>Rosales</taxon>
        <taxon>Rosaceae</taxon>
        <taxon>Amygdaloideae</taxon>
        <taxon>Maleae</taxon>
        <taxon>Pyrus</taxon>
    </lineage>
</organism>
<accession>A0A5N5GEW1</accession>
<evidence type="ECO:0000313" key="3">
    <source>
        <dbReference type="Proteomes" id="UP000327157"/>
    </source>
</evidence>
<name>A0A5N5GEW1_9ROSA</name>
<comment type="caution">
    <text evidence="2">The sequence shown here is derived from an EMBL/GenBank/DDBJ whole genome shotgun (WGS) entry which is preliminary data.</text>
</comment>
<evidence type="ECO:0000313" key="2">
    <source>
        <dbReference type="EMBL" id="KAB2614039.1"/>
    </source>
</evidence>
<keyword evidence="1" id="KW-0472">Membrane</keyword>
<keyword evidence="1" id="KW-0812">Transmembrane</keyword>
<protein>
    <submittedName>
        <fullName evidence="2">Uncharacterized protein</fullName>
    </submittedName>
</protein>
<reference evidence="2 3" key="3">
    <citation type="submission" date="2019-11" db="EMBL/GenBank/DDBJ databases">
        <title>A de novo genome assembly of a pear dwarfing rootstock.</title>
        <authorList>
            <person name="Wang F."/>
            <person name="Wang J."/>
            <person name="Li S."/>
            <person name="Zhang Y."/>
            <person name="Fang M."/>
            <person name="Ma L."/>
            <person name="Zhao Y."/>
            <person name="Jiang S."/>
        </authorList>
    </citation>
    <scope>NUCLEOTIDE SEQUENCE [LARGE SCALE GENOMIC DNA]</scope>
    <source>
        <strain evidence="2">S2</strain>
        <tissue evidence="2">Leaf</tissue>
    </source>
</reference>
<feature type="transmembrane region" description="Helical" evidence="1">
    <location>
        <begin position="48"/>
        <end position="68"/>
    </location>
</feature>
<dbReference type="Proteomes" id="UP000327157">
    <property type="component" value="Chromosome 9"/>
</dbReference>
<reference evidence="3" key="2">
    <citation type="submission" date="2019-10" db="EMBL/GenBank/DDBJ databases">
        <title>A de novo genome assembly of a pear dwarfing rootstock.</title>
        <authorList>
            <person name="Wang F."/>
            <person name="Wang J."/>
            <person name="Li S."/>
            <person name="Zhang Y."/>
            <person name="Fang M."/>
            <person name="Ma L."/>
            <person name="Zhao Y."/>
            <person name="Jiang S."/>
        </authorList>
    </citation>
    <scope>NUCLEOTIDE SEQUENCE [LARGE SCALE GENOMIC DNA]</scope>
</reference>
<feature type="transmembrane region" description="Helical" evidence="1">
    <location>
        <begin position="24"/>
        <end position="42"/>
    </location>
</feature>
<dbReference type="AlphaFoldDB" id="A0A5N5GEW1"/>
<reference evidence="2 3" key="1">
    <citation type="submission" date="2019-09" db="EMBL/GenBank/DDBJ databases">
        <authorList>
            <person name="Ou C."/>
        </authorList>
    </citation>
    <scope>NUCLEOTIDE SEQUENCE [LARGE SCALE GENOMIC DNA]</scope>
    <source>
        <strain evidence="2">S2</strain>
        <tissue evidence="2">Leaf</tissue>
    </source>
</reference>